<evidence type="ECO:0000256" key="1">
    <source>
        <dbReference type="ARBA" id="ARBA00022485"/>
    </source>
</evidence>
<sequence length="203" mass="22874">MRSLSLWTPHIVPEEEAPEEAKGCECCSLARQRKRVIWGEGNPQAPLFILLDNPGARETREGEAFLCGTRETLQEGLAAAGVGREEFYISYLLKCRPVRAYDKEAARNACRPHLELQLGEKKPQLLLALGNVAVQGWFGDPEAEVKALRGRWHTVQGIPTACGYHPLAVRRRPVLRRLLAEDLEMVAARLEEWRKGAGRRQQE</sequence>
<keyword evidence="10" id="KW-1185">Reference proteome</keyword>
<dbReference type="Gene3D" id="3.40.470.10">
    <property type="entry name" value="Uracil-DNA glycosylase-like domain"/>
    <property type="match status" value="1"/>
</dbReference>
<keyword evidence="6" id="KW-0411">Iron-sulfur</keyword>
<keyword evidence="5" id="KW-0408">Iron</keyword>
<dbReference type="SMART" id="SM00987">
    <property type="entry name" value="UreE_C"/>
    <property type="match status" value="1"/>
</dbReference>
<evidence type="ECO:0000256" key="4">
    <source>
        <dbReference type="ARBA" id="ARBA00022801"/>
    </source>
</evidence>
<dbReference type="InterPro" id="IPR036895">
    <property type="entry name" value="Uracil-DNA_glycosylase-like_sf"/>
</dbReference>
<dbReference type="PANTHER" id="PTHR33693">
    <property type="entry name" value="TYPE-5 URACIL-DNA GLYCOSYLASE"/>
    <property type="match status" value="1"/>
</dbReference>
<evidence type="ECO:0000256" key="2">
    <source>
        <dbReference type="ARBA" id="ARBA00022723"/>
    </source>
</evidence>
<dbReference type="EMBL" id="CP003235">
    <property type="protein sequence ID" value="AFC33888.1"/>
    <property type="molecule type" value="Genomic_DNA"/>
</dbReference>
<gene>
    <name evidence="9" type="ORF">PM3016_7314</name>
</gene>
<keyword evidence="7" id="KW-0234">DNA repair</keyword>
<accession>H6NEB2</accession>
<organism evidence="9 10">
    <name type="scientific">Paenibacillus mucilaginosus 3016</name>
    <dbReference type="NCBI Taxonomy" id="1116391"/>
    <lineage>
        <taxon>Bacteria</taxon>
        <taxon>Bacillati</taxon>
        <taxon>Bacillota</taxon>
        <taxon>Bacilli</taxon>
        <taxon>Bacillales</taxon>
        <taxon>Paenibacillaceae</taxon>
        <taxon>Paenibacillus</taxon>
    </lineage>
</organism>
<dbReference type="GO" id="GO:0046872">
    <property type="term" value="F:metal ion binding"/>
    <property type="evidence" value="ECO:0007669"/>
    <property type="project" value="UniProtKB-KW"/>
</dbReference>
<dbReference type="KEGG" id="pmq:PM3016_7314"/>
<dbReference type="AlphaFoldDB" id="H6NEB2"/>
<dbReference type="InterPro" id="IPR005122">
    <property type="entry name" value="Uracil-DNA_glycosylase-like"/>
</dbReference>
<protein>
    <submittedName>
        <fullName evidence="9">Uracil-DNA glycosylase superfamily</fullName>
    </submittedName>
</protein>
<evidence type="ECO:0000256" key="6">
    <source>
        <dbReference type="ARBA" id="ARBA00023014"/>
    </source>
</evidence>
<dbReference type="SMART" id="SM00986">
    <property type="entry name" value="UDG"/>
    <property type="match status" value="1"/>
</dbReference>
<dbReference type="CDD" id="cd10030">
    <property type="entry name" value="UDG-F4_TTUDGA_SPO1dp_like"/>
    <property type="match status" value="1"/>
</dbReference>
<keyword evidence="2" id="KW-0479">Metal-binding</keyword>
<dbReference type="Pfam" id="PF03167">
    <property type="entry name" value="UDG"/>
    <property type="match status" value="1"/>
</dbReference>
<keyword evidence="4" id="KW-0378">Hydrolase</keyword>
<keyword evidence="3" id="KW-0227">DNA damage</keyword>
<evidence type="ECO:0000256" key="3">
    <source>
        <dbReference type="ARBA" id="ARBA00022763"/>
    </source>
</evidence>
<keyword evidence="1" id="KW-0004">4Fe-4S</keyword>
<proteinExistence type="predicted"/>
<dbReference type="HOGENOM" id="CLU_044815_1_3_9"/>
<reference evidence="9 10" key="1">
    <citation type="journal article" date="2012" name="J. Bacteriol.">
        <title>Complete Genome Sequence of Paenibacillus mucilaginosus 3016, a Bacterium Functional as Microbial Fertilizer.</title>
        <authorList>
            <person name="Ma M."/>
            <person name="Wang Z."/>
            <person name="Li L."/>
            <person name="Jiang X."/>
            <person name="Guan D."/>
            <person name="Cao F."/>
            <person name="Chen H."/>
            <person name="Wang X."/>
            <person name="Shen D."/>
            <person name="Du B."/>
            <person name="Li J."/>
        </authorList>
    </citation>
    <scope>NUCLEOTIDE SEQUENCE [LARGE SCALE GENOMIC DNA]</scope>
    <source>
        <strain evidence="9 10">3016</strain>
    </source>
</reference>
<dbReference type="GO" id="GO:0006281">
    <property type="term" value="P:DNA repair"/>
    <property type="evidence" value="ECO:0007669"/>
    <property type="project" value="UniProtKB-KW"/>
</dbReference>
<dbReference type="InterPro" id="IPR051536">
    <property type="entry name" value="UDG_Type-4/5"/>
</dbReference>
<dbReference type="GO" id="GO:0097506">
    <property type="term" value="F:deaminated base DNA N-glycosylase activity"/>
    <property type="evidence" value="ECO:0007669"/>
    <property type="project" value="UniProtKB-ARBA"/>
</dbReference>
<dbReference type="Proteomes" id="UP000007523">
    <property type="component" value="Chromosome"/>
</dbReference>
<evidence type="ECO:0000256" key="7">
    <source>
        <dbReference type="ARBA" id="ARBA00023204"/>
    </source>
</evidence>
<evidence type="ECO:0000313" key="10">
    <source>
        <dbReference type="Proteomes" id="UP000007523"/>
    </source>
</evidence>
<evidence type="ECO:0000313" key="9">
    <source>
        <dbReference type="EMBL" id="AFC33888.1"/>
    </source>
</evidence>
<feature type="domain" description="Uracil-DNA glycosylase-like" evidence="8">
    <location>
        <begin position="38"/>
        <end position="184"/>
    </location>
</feature>
<dbReference type="GO" id="GO:0051539">
    <property type="term" value="F:4 iron, 4 sulfur cluster binding"/>
    <property type="evidence" value="ECO:0007669"/>
    <property type="project" value="UniProtKB-KW"/>
</dbReference>
<dbReference type="STRING" id="1116391.PM3016_7314"/>
<evidence type="ECO:0000259" key="8">
    <source>
        <dbReference type="SMART" id="SM00986"/>
    </source>
</evidence>
<dbReference type="PANTHER" id="PTHR33693:SF1">
    <property type="entry name" value="TYPE-4 URACIL-DNA GLYCOSYLASE"/>
    <property type="match status" value="1"/>
</dbReference>
<name>H6NEB2_9BACL</name>
<dbReference type="SUPFAM" id="SSF52141">
    <property type="entry name" value="Uracil-DNA glycosylase-like"/>
    <property type="match status" value="1"/>
</dbReference>
<evidence type="ECO:0000256" key="5">
    <source>
        <dbReference type="ARBA" id="ARBA00023004"/>
    </source>
</evidence>